<evidence type="ECO:0000256" key="3">
    <source>
        <dbReference type="PIRSR" id="PIRSR000443-1"/>
    </source>
</evidence>
<comment type="caution">
    <text evidence="2">Lacks conserved residue(s) required for the propagation of feature annotation.</text>
</comment>
<dbReference type="PIRSF" id="PIRSF000443">
    <property type="entry name" value="Homoser_Ac_trans"/>
    <property type="match status" value="1"/>
</dbReference>
<dbReference type="PANTHER" id="PTHR32268:SF11">
    <property type="entry name" value="HOMOSERINE O-ACETYLTRANSFERASE"/>
    <property type="match status" value="1"/>
</dbReference>
<dbReference type="InterPro" id="IPR029058">
    <property type="entry name" value="AB_hydrolase_fold"/>
</dbReference>
<gene>
    <name evidence="2" type="primary">metXA</name>
    <name evidence="6" type="ORF">FB459_1615</name>
</gene>
<organism evidence="6 7">
    <name type="scientific">Yimella lutea</name>
    <dbReference type="NCBI Taxonomy" id="587872"/>
    <lineage>
        <taxon>Bacteria</taxon>
        <taxon>Bacillati</taxon>
        <taxon>Actinomycetota</taxon>
        <taxon>Actinomycetes</taxon>
        <taxon>Micrococcales</taxon>
        <taxon>Dermacoccaceae</taxon>
        <taxon>Yimella</taxon>
    </lineage>
</organism>
<keyword evidence="2" id="KW-0012">Acyltransferase</keyword>
<dbReference type="EMBL" id="VFMO01000001">
    <property type="protein sequence ID" value="TQJ14168.1"/>
    <property type="molecule type" value="Genomic_DNA"/>
</dbReference>
<comment type="subcellular location">
    <subcellularLocation>
        <location evidence="2">Cytoplasm</location>
    </subcellularLocation>
</comment>
<comment type="similarity">
    <text evidence="2">Belongs to the AB hydrolase superfamily. MetX family.</text>
</comment>
<dbReference type="PANTHER" id="PTHR32268">
    <property type="entry name" value="HOMOSERINE O-ACETYLTRANSFERASE"/>
    <property type="match status" value="1"/>
</dbReference>
<dbReference type="HAMAP" id="MF_00296">
    <property type="entry name" value="MetX_acyltransf"/>
    <property type="match status" value="1"/>
</dbReference>
<dbReference type="RefSeq" id="WP_170221774.1">
    <property type="nucleotide sequence ID" value="NZ_BAABCI010000034.1"/>
</dbReference>
<dbReference type="GO" id="GO:0004414">
    <property type="term" value="F:homoserine O-acetyltransferase activity"/>
    <property type="evidence" value="ECO:0007669"/>
    <property type="project" value="UniProtKB-UniRule"/>
</dbReference>
<dbReference type="EC" id="2.3.1.31" evidence="2"/>
<feature type="domain" description="AB hydrolase-1" evidence="5">
    <location>
        <begin position="90"/>
        <end position="390"/>
    </location>
</feature>
<sequence>MSSSHHTGTPSTSVSARHNHARSTLMTPAAPGLRPKTPAQSAAIENDPYDNPALRRFDAGAFTLESGRTIDDVLVGYQTWGTLSEMADNAILVEHALTGDAHVVGATGPGQPSGGWWPGLIGPGAPLDTDRFFIVASNVLGGCRGTTGPSSPAPDGRPWGSRFPQITIRDQVLVEAALADHLGIERWQLVLGGSMGGMRALEWLGSFPQRCDSVLAIATTGCATADQIAWGQAQELAISSDPDYCAGDYYPGPGPRAGLGLARRIAHTTYRSADELEQRFGVKPQSTEDPLGDGRFAVESYLDHQAGKLVRRFDAGSYLHLTRAMATHDIGRGRGGVAAVVAAYPGRLHVAAVDSDRLFPPHLSHELAAAAGVRTSLIRSVCGHDGFLVETDQIEAIVTDALPAGSAGSTPRVG</sequence>
<dbReference type="GO" id="GO:0009092">
    <property type="term" value="P:homoserine metabolic process"/>
    <property type="evidence" value="ECO:0007669"/>
    <property type="project" value="TreeGrafter"/>
</dbReference>
<keyword evidence="7" id="KW-1185">Reference proteome</keyword>
<name>A0A542EFS1_9MICO</name>
<dbReference type="Pfam" id="PF00561">
    <property type="entry name" value="Abhydrolase_1"/>
    <property type="match status" value="1"/>
</dbReference>
<keyword evidence="1 2" id="KW-0808">Transferase</keyword>
<evidence type="ECO:0000256" key="1">
    <source>
        <dbReference type="ARBA" id="ARBA00022679"/>
    </source>
</evidence>
<reference evidence="6 7" key="1">
    <citation type="submission" date="2019-06" db="EMBL/GenBank/DDBJ databases">
        <title>Sequencing the genomes of 1000 actinobacteria strains.</title>
        <authorList>
            <person name="Klenk H.-P."/>
        </authorList>
    </citation>
    <scope>NUCLEOTIDE SEQUENCE [LARGE SCALE GENOMIC DNA]</scope>
    <source>
        <strain evidence="6 7">DSM 19828</strain>
    </source>
</reference>
<dbReference type="Gene3D" id="3.40.50.1820">
    <property type="entry name" value="alpha/beta hydrolase"/>
    <property type="match status" value="1"/>
</dbReference>
<keyword evidence="2" id="KW-0028">Amino-acid biosynthesis</keyword>
<keyword evidence="2" id="KW-0486">Methionine biosynthesis</keyword>
<feature type="active site" evidence="2 3">
    <location>
        <position position="356"/>
    </location>
</feature>
<comment type="catalytic activity">
    <reaction evidence="2">
        <text>L-homoserine + acetyl-CoA = O-acetyl-L-homoserine + CoA</text>
        <dbReference type="Rhea" id="RHEA:13701"/>
        <dbReference type="ChEBI" id="CHEBI:57287"/>
        <dbReference type="ChEBI" id="CHEBI:57288"/>
        <dbReference type="ChEBI" id="CHEBI:57476"/>
        <dbReference type="ChEBI" id="CHEBI:57716"/>
        <dbReference type="EC" id="2.3.1.31"/>
    </reaction>
</comment>
<comment type="pathway">
    <text evidence="2">Amino-acid biosynthesis; L-methionine biosynthesis via de novo pathway; O-acetyl-L-homoserine from L-homoserine: step 1/1.</text>
</comment>
<dbReference type="UniPathway" id="UPA00051">
    <property type="reaction ID" value="UER00074"/>
</dbReference>
<dbReference type="GO" id="GO:0005737">
    <property type="term" value="C:cytoplasm"/>
    <property type="evidence" value="ECO:0007669"/>
    <property type="project" value="UniProtKB-SubCell"/>
</dbReference>
<dbReference type="InterPro" id="IPR008220">
    <property type="entry name" value="HAT_MetX-like"/>
</dbReference>
<dbReference type="SUPFAM" id="SSF53474">
    <property type="entry name" value="alpha/beta-Hydrolases"/>
    <property type="match status" value="1"/>
</dbReference>
<evidence type="ECO:0000259" key="5">
    <source>
        <dbReference type="Pfam" id="PF00561"/>
    </source>
</evidence>
<evidence type="ECO:0000313" key="6">
    <source>
        <dbReference type="EMBL" id="TQJ14168.1"/>
    </source>
</evidence>
<protein>
    <recommendedName>
        <fullName evidence="2">Homoserine O-acetyltransferase</fullName>
        <shortName evidence="2">HAT</shortName>
        <ecNumber evidence="2">2.3.1.31</ecNumber>
    </recommendedName>
    <alternativeName>
        <fullName evidence="2">Homoserine transacetylase</fullName>
        <shortName evidence="2">HTA</shortName>
    </alternativeName>
</protein>
<feature type="region of interest" description="Disordered" evidence="4">
    <location>
        <begin position="24"/>
        <end position="50"/>
    </location>
</feature>
<dbReference type="Proteomes" id="UP000320806">
    <property type="component" value="Unassembled WGS sequence"/>
</dbReference>
<comment type="function">
    <text evidence="2">Transfers an acetyl group from acetyl-CoA to L-homoserine, forming acetyl-L-homoserine.</text>
</comment>
<dbReference type="InterPro" id="IPR000073">
    <property type="entry name" value="AB_hydrolase_1"/>
</dbReference>
<evidence type="ECO:0000313" key="7">
    <source>
        <dbReference type="Proteomes" id="UP000320806"/>
    </source>
</evidence>
<comment type="subunit">
    <text evidence="2">Homodimer.</text>
</comment>
<proteinExistence type="inferred from homology"/>
<feature type="binding site" evidence="2">
    <location>
        <position position="263"/>
    </location>
    <ligand>
        <name>substrate</name>
    </ligand>
</feature>
<dbReference type="GO" id="GO:0009086">
    <property type="term" value="P:methionine biosynthetic process"/>
    <property type="evidence" value="ECO:0007669"/>
    <property type="project" value="UniProtKB-UniRule"/>
</dbReference>
<evidence type="ECO:0000256" key="4">
    <source>
        <dbReference type="SAM" id="MobiDB-lite"/>
    </source>
</evidence>
<comment type="caution">
    <text evidence="6">The sequence shown here is derived from an EMBL/GenBank/DDBJ whole genome shotgun (WGS) entry which is preliminary data.</text>
</comment>
<accession>A0A542EFS1</accession>
<dbReference type="AlphaFoldDB" id="A0A542EFS1"/>
<evidence type="ECO:0000256" key="2">
    <source>
        <dbReference type="HAMAP-Rule" id="MF_00296"/>
    </source>
</evidence>
<keyword evidence="2" id="KW-0963">Cytoplasm</keyword>
<dbReference type="NCBIfam" id="TIGR01392">
    <property type="entry name" value="homoserO_Ac_trn"/>
    <property type="match status" value="1"/>
</dbReference>
<dbReference type="NCBIfam" id="NF001209">
    <property type="entry name" value="PRK00175.1"/>
    <property type="match status" value="1"/>
</dbReference>
<feature type="active site" evidence="2 3">
    <location>
        <position position="384"/>
    </location>
</feature>
<feature type="binding site" evidence="2">
    <location>
        <position position="385"/>
    </location>
    <ligand>
        <name>substrate</name>
    </ligand>
</feature>
<feature type="active site" description="Nucleophile" evidence="2 3">
    <location>
        <position position="194"/>
    </location>
</feature>